<dbReference type="InterPro" id="IPR000571">
    <property type="entry name" value="Znf_CCCH"/>
</dbReference>
<feature type="zinc finger region" description="C3H1-type" evidence="6">
    <location>
        <begin position="481"/>
        <end position="507"/>
    </location>
</feature>
<dbReference type="PANTHER" id="PTHR46156">
    <property type="entry name" value="CCCH ZINGC FINGER"/>
    <property type="match status" value="1"/>
</dbReference>
<evidence type="ECO:0000256" key="3">
    <source>
        <dbReference type="ARBA" id="ARBA00022771"/>
    </source>
</evidence>
<feature type="domain" description="C3H1-type" evidence="7">
    <location>
        <begin position="425"/>
        <end position="455"/>
    </location>
</feature>
<name>A0A9P0JKR8_ACAOB</name>
<dbReference type="GO" id="GO:0008270">
    <property type="term" value="F:zinc ion binding"/>
    <property type="evidence" value="ECO:0007669"/>
    <property type="project" value="UniProtKB-KW"/>
</dbReference>
<dbReference type="PANTHER" id="PTHR46156:SF1">
    <property type="entry name" value="ZINC FINGER CCCH DOMAIN-CONTAINING PROTEIN 3"/>
    <property type="match status" value="1"/>
</dbReference>
<evidence type="ECO:0000313" key="9">
    <source>
        <dbReference type="Proteomes" id="UP001152888"/>
    </source>
</evidence>
<dbReference type="OrthoDB" id="3247158at2759"/>
<organism evidence="8 9">
    <name type="scientific">Acanthoscelides obtectus</name>
    <name type="common">Bean weevil</name>
    <name type="synonym">Bruchus obtectus</name>
    <dbReference type="NCBI Taxonomy" id="200917"/>
    <lineage>
        <taxon>Eukaryota</taxon>
        <taxon>Metazoa</taxon>
        <taxon>Ecdysozoa</taxon>
        <taxon>Arthropoda</taxon>
        <taxon>Hexapoda</taxon>
        <taxon>Insecta</taxon>
        <taxon>Pterygota</taxon>
        <taxon>Neoptera</taxon>
        <taxon>Endopterygota</taxon>
        <taxon>Coleoptera</taxon>
        <taxon>Polyphaga</taxon>
        <taxon>Cucujiformia</taxon>
        <taxon>Chrysomeloidea</taxon>
        <taxon>Chrysomelidae</taxon>
        <taxon>Bruchinae</taxon>
        <taxon>Bruchini</taxon>
        <taxon>Acanthoscelides</taxon>
    </lineage>
</organism>
<feature type="domain" description="C3H1-type" evidence="7">
    <location>
        <begin position="481"/>
        <end position="507"/>
    </location>
</feature>
<dbReference type="SMART" id="SM00356">
    <property type="entry name" value="ZnF_C3H1"/>
    <property type="match status" value="5"/>
</dbReference>
<keyword evidence="9" id="KW-1185">Reference proteome</keyword>
<protein>
    <recommendedName>
        <fullName evidence="5">Zinc finger CCCH domain-containing protein 3</fullName>
    </recommendedName>
</protein>
<dbReference type="PROSITE" id="PS50103">
    <property type="entry name" value="ZF_C3H1"/>
    <property type="match status" value="3"/>
</dbReference>
<dbReference type="AlphaFoldDB" id="A0A9P0JKR8"/>
<evidence type="ECO:0000259" key="7">
    <source>
        <dbReference type="PROSITE" id="PS50103"/>
    </source>
</evidence>
<reference evidence="8" key="1">
    <citation type="submission" date="2022-03" db="EMBL/GenBank/DDBJ databases">
        <authorList>
            <person name="Sayadi A."/>
        </authorList>
    </citation>
    <scope>NUCLEOTIDE SEQUENCE</scope>
</reference>
<feature type="domain" description="C3H1-type" evidence="7">
    <location>
        <begin position="508"/>
        <end position="535"/>
    </location>
</feature>
<keyword evidence="4 6" id="KW-0862">Zinc</keyword>
<accession>A0A9P0JKR8</accession>
<evidence type="ECO:0000256" key="1">
    <source>
        <dbReference type="ARBA" id="ARBA00022723"/>
    </source>
</evidence>
<evidence type="ECO:0000256" key="5">
    <source>
        <dbReference type="ARBA" id="ARBA00071600"/>
    </source>
</evidence>
<dbReference type="Gene3D" id="4.10.1000.10">
    <property type="entry name" value="Zinc finger, CCCH-type"/>
    <property type="match status" value="2"/>
</dbReference>
<dbReference type="GO" id="GO:0005634">
    <property type="term" value="C:nucleus"/>
    <property type="evidence" value="ECO:0007669"/>
    <property type="project" value="UniProtKB-ARBA"/>
</dbReference>
<evidence type="ECO:0000256" key="2">
    <source>
        <dbReference type="ARBA" id="ARBA00022737"/>
    </source>
</evidence>
<keyword evidence="3 6" id="KW-0863">Zinc-finger</keyword>
<evidence type="ECO:0000256" key="4">
    <source>
        <dbReference type="ARBA" id="ARBA00022833"/>
    </source>
</evidence>
<evidence type="ECO:0000256" key="6">
    <source>
        <dbReference type="PROSITE-ProRule" id="PRU00723"/>
    </source>
</evidence>
<feature type="zinc finger region" description="C3H1-type" evidence="6">
    <location>
        <begin position="508"/>
        <end position="535"/>
    </location>
</feature>
<gene>
    <name evidence="8" type="ORF">ACAOBT_LOCUS395</name>
</gene>
<dbReference type="FunFam" id="4.10.1000.10:FF:000008">
    <property type="entry name" value="zinc finger CCCH domain-containing protein 3"/>
    <property type="match status" value="1"/>
</dbReference>
<keyword evidence="2" id="KW-0677">Repeat</keyword>
<feature type="zinc finger region" description="C3H1-type" evidence="6">
    <location>
        <begin position="425"/>
        <end position="455"/>
    </location>
</feature>
<evidence type="ECO:0000313" key="8">
    <source>
        <dbReference type="EMBL" id="CAH1954156.1"/>
    </source>
</evidence>
<dbReference type="Proteomes" id="UP001152888">
    <property type="component" value="Unassembled WGS sequence"/>
</dbReference>
<keyword evidence="1 6" id="KW-0479">Metal-binding</keyword>
<proteinExistence type="predicted"/>
<sequence length="652" mass="74300">MENFEDPNLVLPHINPTFLPTMHHNTNSSANVQRRYIYVNQHMVQQQQASKVLVNPKPQCLINPNSKVLINPHFAAKVYVNPNFQSTAAGTDASNTNIHVNPNVLRNIPVSTHKDTQIDVSTSLKSSDKTKELLETTNTVSAIKAQISKLKNESIKSSNLLLRINRQMILQKNIENMKETRDYQNLNNDKLRKSKSIYSIRNIPMPTQNEPLASGSKDTSFKGRKASRTKLICTPVKQFTPKIRRLSVKSQFKIVKSTIRNKATKKSLSCTNMNVFSTTKHKLIKFKNNDISRLNITNNKFKLDNRQRKSSITSPKVKKFIYINQFTTAKELASVIPSKGASKNLSLVNIQGVLYKKSCHSLQRANGSIYKVRKSPLKRQSLNSKYKFVKRSPSGKALENRNSSNILVKQSGISGGKRKMNDKLRKCNIPCPFYRKIGRCKGKDNGKCFRKHDPDQIALCTKFLQGACVNPKCLLSHNVSPEKMPTCKFYLEGICSKDNCPYIHVRLSPKADICRDFLEGFCKIGIKCDKRHQFLCPDFEKTQSCPKQRCPYPHGRMVRKYAILDKNTFAKKSSKNTLKANDAVKQKPNFSKSDEKIDEINVNVRYYNDKKIDGEEGKDAQKVQNDNCDQIEFRCRPKLGELPSFIAFEENK</sequence>
<comment type="caution">
    <text evidence="8">The sequence shown here is derived from an EMBL/GenBank/DDBJ whole genome shotgun (WGS) entry which is preliminary data.</text>
</comment>
<dbReference type="EMBL" id="CAKOFQ010006653">
    <property type="protein sequence ID" value="CAH1954156.1"/>
    <property type="molecule type" value="Genomic_DNA"/>
</dbReference>